<proteinExistence type="predicted"/>
<gene>
    <name evidence="2" type="ORF">PmDNAV1_gp20</name>
</gene>
<feature type="coiled-coil region" evidence="1">
    <location>
        <begin position="12"/>
        <end position="53"/>
    </location>
</feature>
<keyword evidence="1" id="KW-0175">Coiled coil</keyword>
<name>A0A678W680_9VIRU</name>
<evidence type="ECO:0000256" key="1">
    <source>
        <dbReference type="SAM" id="Coils"/>
    </source>
</evidence>
<sequence>MFGFVIVRKDTIRALEEARDVAQNNSRTWSENLAKCERANAVLHSDLLRLEAECEALRK</sequence>
<organism evidence="2">
    <name type="scientific">Pseudo-nitzschia multiseries DNA virus</name>
    <dbReference type="NCBI Taxonomy" id="2364897"/>
    <lineage>
        <taxon>Viruses</taxon>
    </lineage>
</organism>
<reference evidence="2" key="1">
    <citation type="submission" date="2018-01" db="EMBL/GenBank/DDBJ databases">
        <title>A diatom virus reveals a new lineage of giant single stranded DNA viruses originating from double stranded DNA phage.</title>
        <authorList>
            <person name="Carlson M.C.G."/>
            <person name="Frischkorn K.R."/>
            <person name="Brumfield S."/>
            <person name="Rocap G."/>
        </authorList>
    </citation>
    <scope>NUCLEOTIDE SEQUENCE</scope>
    <source>
        <strain evidence="2">PmDNAV1</strain>
    </source>
</reference>
<accession>A0A678W680</accession>
<dbReference type="EMBL" id="MG841150">
    <property type="protein sequence ID" value="AYD75904.1"/>
    <property type="molecule type" value="Genomic_DNA"/>
</dbReference>
<protein>
    <submittedName>
        <fullName evidence="2">Uncharacterized protein</fullName>
    </submittedName>
</protein>
<evidence type="ECO:0000313" key="2">
    <source>
        <dbReference type="EMBL" id="AYD75904.1"/>
    </source>
</evidence>